<dbReference type="Gene3D" id="3.30.428.10">
    <property type="entry name" value="HIT-like"/>
    <property type="match status" value="1"/>
</dbReference>
<dbReference type="Pfam" id="PF11969">
    <property type="entry name" value="DcpS_C"/>
    <property type="match status" value="1"/>
</dbReference>
<keyword evidence="6" id="KW-1185">Reference proteome</keyword>
<evidence type="ECO:0000256" key="2">
    <source>
        <dbReference type="PIRSR" id="PIRSR601310-3"/>
    </source>
</evidence>
<dbReference type="CDD" id="cd01276">
    <property type="entry name" value="PKCI_related"/>
    <property type="match status" value="1"/>
</dbReference>
<dbReference type="InterPro" id="IPR036265">
    <property type="entry name" value="HIT-like_sf"/>
</dbReference>
<evidence type="ECO:0000256" key="1">
    <source>
        <dbReference type="PIRSR" id="PIRSR601310-1"/>
    </source>
</evidence>
<dbReference type="PROSITE" id="PS00892">
    <property type="entry name" value="HIT_1"/>
    <property type="match status" value="1"/>
</dbReference>
<dbReference type="InterPro" id="IPR019808">
    <property type="entry name" value="Histidine_triad_CS"/>
</dbReference>
<sequence>MIETASAVGHAHDDNCIFCKIAAGHIPSRKVYEDEELLAFHDIAPWAPVHFLIIPKRHIASLAHTQPADAALLGRILTLAPQLAAQEGCNPYPAGGFRVQINTGEEGGQEVHHLHVHVIGGPRPWKK</sequence>
<feature type="short sequence motif" description="Histidine triad motif" evidence="2 3">
    <location>
        <begin position="113"/>
        <end position="117"/>
    </location>
</feature>
<name>A0A939KCG3_9BURK</name>
<dbReference type="SUPFAM" id="SSF54197">
    <property type="entry name" value="HIT-like"/>
    <property type="match status" value="1"/>
</dbReference>
<dbReference type="AlphaFoldDB" id="A0A939KCG3"/>
<evidence type="ECO:0000256" key="3">
    <source>
        <dbReference type="PROSITE-ProRule" id="PRU00464"/>
    </source>
</evidence>
<organism evidence="5 6">
    <name type="scientific">Comamonas denitrificans</name>
    <dbReference type="NCBI Taxonomy" id="117506"/>
    <lineage>
        <taxon>Bacteria</taxon>
        <taxon>Pseudomonadati</taxon>
        <taxon>Pseudomonadota</taxon>
        <taxon>Betaproteobacteria</taxon>
        <taxon>Burkholderiales</taxon>
        <taxon>Comamonadaceae</taxon>
        <taxon>Comamonas</taxon>
    </lineage>
</organism>
<proteinExistence type="predicted"/>
<feature type="active site" description="Tele-AMP-histidine intermediate" evidence="1">
    <location>
        <position position="115"/>
    </location>
</feature>
<dbReference type="PROSITE" id="PS51084">
    <property type="entry name" value="HIT_2"/>
    <property type="match status" value="1"/>
</dbReference>
<reference evidence="5" key="1">
    <citation type="submission" date="2021-03" db="EMBL/GenBank/DDBJ databases">
        <title>Comamonas denitrificans.</title>
        <authorList>
            <person name="Finster K."/>
        </authorList>
    </citation>
    <scope>NUCLEOTIDE SEQUENCE</scope>
    <source>
        <strain evidence="5">MM2021_4</strain>
    </source>
</reference>
<dbReference type="GO" id="GO:0003824">
    <property type="term" value="F:catalytic activity"/>
    <property type="evidence" value="ECO:0007669"/>
    <property type="project" value="InterPro"/>
</dbReference>
<dbReference type="Proteomes" id="UP000664731">
    <property type="component" value="Unassembled WGS sequence"/>
</dbReference>
<evidence type="ECO:0000313" key="5">
    <source>
        <dbReference type="EMBL" id="MBO1250607.1"/>
    </source>
</evidence>
<protein>
    <submittedName>
        <fullName evidence="5">Histidine triad nucleotide-binding protein</fullName>
    </submittedName>
</protein>
<feature type="domain" description="HIT" evidence="4">
    <location>
        <begin position="17"/>
        <end position="127"/>
    </location>
</feature>
<comment type="caution">
    <text evidence="5">The sequence shown here is derived from an EMBL/GenBank/DDBJ whole genome shotgun (WGS) entry which is preliminary data.</text>
</comment>
<dbReference type="EMBL" id="JAFNME010000034">
    <property type="protein sequence ID" value="MBO1250607.1"/>
    <property type="molecule type" value="Genomic_DNA"/>
</dbReference>
<evidence type="ECO:0000313" key="6">
    <source>
        <dbReference type="Proteomes" id="UP000664731"/>
    </source>
</evidence>
<evidence type="ECO:0000259" key="4">
    <source>
        <dbReference type="PROSITE" id="PS51084"/>
    </source>
</evidence>
<dbReference type="InterPro" id="IPR011146">
    <property type="entry name" value="HIT-like"/>
</dbReference>
<dbReference type="RefSeq" id="WP_207575999.1">
    <property type="nucleotide sequence ID" value="NZ_JAFNME010000034.1"/>
</dbReference>
<gene>
    <name evidence="5" type="ORF">J1777_12340</name>
</gene>
<accession>A0A939KCG3</accession>
<dbReference type="PRINTS" id="PR00332">
    <property type="entry name" value="HISTRIAD"/>
</dbReference>
<dbReference type="PANTHER" id="PTHR23089">
    <property type="entry name" value="HISTIDINE TRIAD HIT PROTEIN"/>
    <property type="match status" value="1"/>
</dbReference>
<dbReference type="InterPro" id="IPR001310">
    <property type="entry name" value="Histidine_triad_HIT"/>
</dbReference>